<feature type="compositionally biased region" description="Low complexity" evidence="1">
    <location>
        <begin position="53"/>
        <end position="77"/>
    </location>
</feature>
<feature type="region of interest" description="Disordered" evidence="1">
    <location>
        <begin position="188"/>
        <end position="207"/>
    </location>
</feature>
<dbReference type="RefSeq" id="XP_038047017.1">
    <property type="nucleotide sequence ID" value="XM_038191089.1"/>
</dbReference>
<dbReference type="GO" id="GO:0005814">
    <property type="term" value="C:centriole"/>
    <property type="evidence" value="ECO:0007669"/>
    <property type="project" value="TreeGrafter"/>
</dbReference>
<evidence type="ECO:0000256" key="1">
    <source>
        <dbReference type="SAM" id="MobiDB-lite"/>
    </source>
</evidence>
<dbReference type="GO" id="GO:0036064">
    <property type="term" value="C:ciliary basal body"/>
    <property type="evidence" value="ECO:0007669"/>
    <property type="project" value="TreeGrafter"/>
</dbReference>
<feature type="compositionally biased region" description="Basic and acidic residues" evidence="1">
    <location>
        <begin position="562"/>
        <end position="571"/>
    </location>
</feature>
<feature type="region of interest" description="Disordered" evidence="1">
    <location>
        <begin position="311"/>
        <end position="338"/>
    </location>
</feature>
<feature type="compositionally biased region" description="Polar residues" evidence="1">
    <location>
        <begin position="190"/>
        <end position="207"/>
    </location>
</feature>
<feature type="compositionally biased region" description="Basic and acidic residues" evidence="1">
    <location>
        <begin position="120"/>
        <end position="130"/>
    </location>
</feature>
<reference evidence="2" key="1">
    <citation type="submission" date="2022-11" db="UniProtKB">
        <authorList>
            <consortium name="EnsemblMetazoa"/>
        </authorList>
    </citation>
    <scope>IDENTIFICATION</scope>
</reference>
<dbReference type="Pfam" id="PF15324">
    <property type="entry name" value="TALPID3"/>
    <property type="match status" value="1"/>
</dbReference>
<dbReference type="OrthoDB" id="10057439at2759"/>
<keyword evidence="3" id="KW-1185">Reference proteome</keyword>
<dbReference type="Proteomes" id="UP000887568">
    <property type="component" value="Unplaced"/>
</dbReference>
<dbReference type="EnsemblMetazoa" id="XM_038191089.1">
    <property type="protein sequence ID" value="XP_038047017.1"/>
    <property type="gene ID" value="LOC119721185"/>
</dbReference>
<feature type="region of interest" description="Disordered" evidence="1">
    <location>
        <begin position="399"/>
        <end position="589"/>
    </location>
</feature>
<dbReference type="AlphaFoldDB" id="A0A913Z5L4"/>
<dbReference type="GeneID" id="119721185"/>
<accession>A0A913Z5L4</accession>
<name>A0A913Z5L4_PATMI</name>
<feature type="compositionally biased region" description="Polar residues" evidence="1">
    <location>
        <begin position="579"/>
        <end position="589"/>
    </location>
</feature>
<dbReference type="GO" id="GO:0007224">
    <property type="term" value="P:smoothened signaling pathway"/>
    <property type="evidence" value="ECO:0007669"/>
    <property type="project" value="InterPro"/>
</dbReference>
<feature type="compositionally biased region" description="Low complexity" evidence="1">
    <location>
        <begin position="316"/>
        <end position="336"/>
    </location>
</feature>
<dbReference type="OMA" id="QMEWQEK"/>
<dbReference type="PANTHER" id="PTHR15721">
    <property type="entry name" value="KIAA0586 PROTEIN"/>
    <property type="match status" value="1"/>
</dbReference>
<feature type="region of interest" description="Disordered" evidence="1">
    <location>
        <begin position="23"/>
        <end position="172"/>
    </location>
</feature>
<evidence type="ECO:0000313" key="3">
    <source>
        <dbReference type="Proteomes" id="UP000887568"/>
    </source>
</evidence>
<dbReference type="InterPro" id="IPR029246">
    <property type="entry name" value="TALPID3"/>
</dbReference>
<protein>
    <submittedName>
        <fullName evidence="2">Uncharacterized protein</fullName>
    </submittedName>
</protein>
<feature type="compositionally biased region" description="Low complexity" evidence="1">
    <location>
        <begin position="26"/>
        <end position="46"/>
    </location>
</feature>
<organism evidence="2 3">
    <name type="scientific">Patiria miniata</name>
    <name type="common">Bat star</name>
    <name type="synonym">Asterina miniata</name>
    <dbReference type="NCBI Taxonomy" id="46514"/>
    <lineage>
        <taxon>Eukaryota</taxon>
        <taxon>Metazoa</taxon>
        <taxon>Echinodermata</taxon>
        <taxon>Eleutherozoa</taxon>
        <taxon>Asterozoa</taxon>
        <taxon>Asteroidea</taxon>
        <taxon>Valvatacea</taxon>
        <taxon>Valvatida</taxon>
        <taxon>Asterinidae</taxon>
        <taxon>Patiria</taxon>
    </lineage>
</organism>
<feature type="compositionally biased region" description="Polar residues" evidence="1">
    <location>
        <begin position="437"/>
        <end position="451"/>
    </location>
</feature>
<dbReference type="PANTHER" id="PTHR15721:SF2">
    <property type="entry name" value="PROTEIN TALPID3"/>
    <property type="match status" value="1"/>
</dbReference>
<feature type="region of interest" description="Disordered" evidence="1">
    <location>
        <begin position="249"/>
        <end position="271"/>
    </location>
</feature>
<feature type="compositionally biased region" description="Basic and acidic residues" evidence="1">
    <location>
        <begin position="84"/>
        <end position="106"/>
    </location>
</feature>
<evidence type="ECO:0000313" key="2">
    <source>
        <dbReference type="EnsemblMetazoa" id="XP_038047017.1"/>
    </source>
</evidence>
<proteinExistence type="predicted"/>
<feature type="compositionally biased region" description="Basic and acidic residues" evidence="1">
    <location>
        <begin position="146"/>
        <end position="165"/>
    </location>
</feature>
<sequence length="589" mass="64735">MATAASFPTQTLALLVSDLPGDNKMLNISSNTSSSSTASSVLIRSSNPPPYLGPSLSGSSSDRRASSSSFSSTGSQRVRIKAKYLREVKSPFEEDKNEGGKGRDDYVPPALPGNLPLGYEQRRETQKIRENQQTSGSAGKPGPDVDIDRSKSSNGDDGHGDDNKTQKGFTGGVNLNLKASSVASLLKQGAPTSSQQLHSQPPGPNNNVRITQFAAGGKQKVFKEQLLKRQESSGPVKRYVRPTMVGSKYGVTHSDRQRPEHETEDNTSNPNTVAAVTAAAVAATVPIVKAQSDLESKMDAMLAKLAHLHEMSDRAQQSQAEQQQQQKQQEVTAVSQLSDKAGELQSQLDEAINKRLQQLEKMQERQMEWQEKLVMANQHPAQRLEKHPSLTQLHSLLNGVRSGISDQPIPERESSGRSQMPAEKPLRQPPGPEEQRNYNPKSHSAFSQHAVQPQDMKPTRDCTAPRVLVNPRQSDKVKAQKQNRYTPAVTLHRYPPQNASPAKRRKEMVSSDNDLEMGSEKQAKQPSPLDTPAPRRHAPRPLTQIPPPKMTHAGRGLLEEILTSHDEEERKRVTRGHQTHSPQVTAVTR</sequence>